<dbReference type="EMBL" id="MHVR01000003">
    <property type="protein sequence ID" value="OHA96951.1"/>
    <property type="molecule type" value="Genomic_DNA"/>
</dbReference>
<evidence type="ECO:0000256" key="1">
    <source>
        <dbReference type="SAM" id="Phobius"/>
    </source>
</evidence>
<comment type="caution">
    <text evidence="2">The sequence shown here is derived from an EMBL/GenBank/DDBJ whole genome shotgun (WGS) entry which is preliminary data.</text>
</comment>
<keyword evidence="1" id="KW-0812">Transmembrane</keyword>
<keyword evidence="1" id="KW-0472">Membrane</keyword>
<name>A0A1G2TK06_9BACT</name>
<proteinExistence type="predicted"/>
<dbReference type="Proteomes" id="UP000178175">
    <property type="component" value="Unassembled WGS sequence"/>
</dbReference>
<gene>
    <name evidence="2" type="ORF">A3C70_01660</name>
</gene>
<evidence type="ECO:0000313" key="2">
    <source>
        <dbReference type="EMBL" id="OHA96951.1"/>
    </source>
</evidence>
<sequence>MDIWKHGKYLDLWSLVHFLSGFILCGFFYWLGLSFFWTSIYSIVLLVLWEIFEFFIEIIEPSVNVAVDIAVGLLGFFSATWLYFFRTEFDASFYLTAVGATFILSLWGFLDFFRKGYR</sequence>
<feature type="transmembrane region" description="Helical" evidence="1">
    <location>
        <begin position="36"/>
        <end position="56"/>
    </location>
</feature>
<evidence type="ECO:0000313" key="3">
    <source>
        <dbReference type="Proteomes" id="UP000178175"/>
    </source>
</evidence>
<feature type="transmembrane region" description="Helical" evidence="1">
    <location>
        <begin position="12"/>
        <end position="30"/>
    </location>
</feature>
<dbReference type="AlphaFoldDB" id="A0A1G2TK06"/>
<evidence type="ECO:0008006" key="4">
    <source>
        <dbReference type="Google" id="ProtNLM"/>
    </source>
</evidence>
<reference evidence="2 3" key="1">
    <citation type="journal article" date="2016" name="Nat. Commun.">
        <title>Thousands of microbial genomes shed light on interconnected biogeochemical processes in an aquifer system.</title>
        <authorList>
            <person name="Anantharaman K."/>
            <person name="Brown C.T."/>
            <person name="Hug L.A."/>
            <person name="Sharon I."/>
            <person name="Castelle C.J."/>
            <person name="Probst A.J."/>
            <person name="Thomas B.C."/>
            <person name="Singh A."/>
            <person name="Wilkins M.J."/>
            <person name="Karaoz U."/>
            <person name="Brodie E.L."/>
            <person name="Williams K.H."/>
            <person name="Hubbard S.S."/>
            <person name="Banfield J.F."/>
        </authorList>
    </citation>
    <scope>NUCLEOTIDE SEQUENCE [LARGE SCALE GENOMIC DNA]</scope>
</reference>
<accession>A0A1G2TK06</accession>
<protein>
    <recommendedName>
        <fullName evidence="4">VanZ-like domain-containing protein</fullName>
    </recommendedName>
</protein>
<feature type="transmembrane region" description="Helical" evidence="1">
    <location>
        <begin position="63"/>
        <end position="85"/>
    </location>
</feature>
<feature type="transmembrane region" description="Helical" evidence="1">
    <location>
        <begin position="91"/>
        <end position="113"/>
    </location>
</feature>
<organism evidence="2 3">
    <name type="scientific">Candidatus Zambryskibacteria bacterium RIFCSPHIGHO2_02_FULL_43_14</name>
    <dbReference type="NCBI Taxonomy" id="1802748"/>
    <lineage>
        <taxon>Bacteria</taxon>
        <taxon>Candidatus Zambryskiibacteriota</taxon>
    </lineage>
</organism>
<keyword evidence="1" id="KW-1133">Transmembrane helix</keyword>